<sequence>MEILSGGSKGGTTDKNIILYTLNALSKNSEKKKDKEELEEGIRVLEVSKIAAPAQTDTVNDASTWWMVTGGTKSSLSIWNYKVLAGDQKGISGEGVWERNPFTKALKIDQGMVNALSISSDGKTFVSGDRDNHVIVWQVVTITLNDGHSYSYKKLKRIDAGDEVYSLALSQSKTYVAIGTKFIYIHKLDINEVGDDQEGESDDFEVNVENKDLAEEKCNGTDTMHGHDDWITCLRFTKAEDKLVSSSRDHKVMVWCTSSRQPLKTFHHPDVVMGVDFTNYENVILTTCDDQTARLWDIQTEEKNPTVLQEYPGRHGGMVSEKNIVVSRFGSEVISWRLGYQAKKDQKTSKNGDLGFRDGDIIFRYPHDSTQLVRAAVFTPDGHTIMSATDRDPHIHFNYNVSSLNYHLPSATHNMLSDNFNQSEDFPGKFKWKQSDVGRLLERNPDSIVEPLLTGRGCDNEDGLKGQNLVHFAADNDITGYLDNFLTYGHAYSGDKQTNERLQRIAMAAVLMKDSKGRCPLELALSRKNGGSVNAILQCYSKILSPELASFAESNRSQEVHLSELIDVNLLIKSLKEFPFITLNFLKTLELLPSYKVVKDYCDRAPLPEATQDVRGSAEERSPPEFWSKLYYKEEQKVTAKKRKESYKRKSRSTMQSDFVSTNRGLGKGVNLSKITGGGSNIKSSATHPSTIDEDSPYTDDDDGPVKDDTMMGKPLLPVTAKLVPIKGCSKPEFLSALKAASEKTNDYRVFENEVIMSIVQFKWKMGFGRQYYWHFFLEGIMVVTFSIDATFISCLTTKQDQEYFLTGYFVPDDVTWTEDPIAKLTYWAYRAPLGICALIWVYFLQHECKQHLSSYIKEFGNETKGSAPTCWQGLGFEKSGQLVRIIVGVIHGVFLFMLIMLMIMFGFAMAFFVFFKISGASNEGSPTDPEVDMDSCGYNYEAYKSTEKERLDEIYKNPVSALLYHYGIMLGEVGDVTDYISDNRDWYLSTIGVVLFVIFTSLVNIIMLNLLIAIMGDIFDKVQDNAKAEFIFGKASIICEYEETRAMKFRSWLTKKIRLQHNQVSAELANRIMSIRIVRWLKKKLSPYEITEESLRKTSPSWLQVLQPAIVELEEDRNMEWGGRIKVIKMGQENLKQELGLTKRELKEGLGLQSQLLKIEQERNSRLEDKMNAILGLLVAEKKRNQSVDLNGVSVSERKKTFERG</sequence>
<evidence type="ECO:0000256" key="9">
    <source>
        <dbReference type="SAM" id="Phobius"/>
    </source>
</evidence>
<evidence type="ECO:0000256" key="3">
    <source>
        <dbReference type="ARBA" id="ARBA00022692"/>
    </source>
</evidence>
<dbReference type="PROSITE" id="PS50294">
    <property type="entry name" value="WD_REPEATS_REGION"/>
    <property type="match status" value="2"/>
</dbReference>
<proteinExistence type="predicted"/>
<dbReference type="InterPro" id="IPR019775">
    <property type="entry name" value="WD40_repeat_CS"/>
</dbReference>
<protein>
    <recommendedName>
        <fullName evidence="10">Ion transport domain-containing protein</fullName>
    </recommendedName>
</protein>
<evidence type="ECO:0000256" key="1">
    <source>
        <dbReference type="ARBA" id="ARBA00004141"/>
    </source>
</evidence>
<dbReference type="InterPro" id="IPR005821">
    <property type="entry name" value="Ion_trans_dom"/>
</dbReference>
<reference evidence="12" key="1">
    <citation type="journal article" date="2023" name="Commun. Biol.">
        <title>Genome analysis of Parmales, the sister group of diatoms, reveals the evolutionary specialization of diatoms from phago-mixotrophs to photoautotrophs.</title>
        <authorList>
            <person name="Ban H."/>
            <person name="Sato S."/>
            <person name="Yoshikawa S."/>
            <person name="Yamada K."/>
            <person name="Nakamura Y."/>
            <person name="Ichinomiya M."/>
            <person name="Sato N."/>
            <person name="Blanc-Mathieu R."/>
            <person name="Endo H."/>
            <person name="Kuwata A."/>
            <person name="Ogata H."/>
        </authorList>
    </citation>
    <scope>NUCLEOTIDE SEQUENCE [LARGE SCALE GENOMIC DNA]</scope>
    <source>
        <strain evidence="12">NIES 3700</strain>
    </source>
</reference>
<evidence type="ECO:0000256" key="4">
    <source>
        <dbReference type="ARBA" id="ARBA00022737"/>
    </source>
</evidence>
<dbReference type="Pfam" id="PF00400">
    <property type="entry name" value="WD40"/>
    <property type="match status" value="3"/>
</dbReference>
<dbReference type="GO" id="GO:0098703">
    <property type="term" value="P:calcium ion import across plasma membrane"/>
    <property type="evidence" value="ECO:0007669"/>
    <property type="project" value="TreeGrafter"/>
</dbReference>
<feature type="compositionally biased region" description="Acidic residues" evidence="8">
    <location>
        <begin position="692"/>
        <end position="703"/>
    </location>
</feature>
<keyword evidence="3 9" id="KW-0812">Transmembrane</keyword>
<keyword evidence="5 9" id="KW-1133">Transmembrane helix</keyword>
<organism evidence="11 12">
    <name type="scientific">Triparma laevis f. longispina</name>
    <dbReference type="NCBI Taxonomy" id="1714387"/>
    <lineage>
        <taxon>Eukaryota</taxon>
        <taxon>Sar</taxon>
        <taxon>Stramenopiles</taxon>
        <taxon>Ochrophyta</taxon>
        <taxon>Bolidophyceae</taxon>
        <taxon>Parmales</taxon>
        <taxon>Triparmaceae</taxon>
        <taxon>Triparma</taxon>
    </lineage>
</organism>
<dbReference type="Gene3D" id="1.10.287.70">
    <property type="match status" value="1"/>
</dbReference>
<keyword evidence="12" id="KW-1185">Reference proteome</keyword>
<feature type="repeat" description="WD" evidence="7">
    <location>
        <begin position="265"/>
        <end position="306"/>
    </location>
</feature>
<feature type="transmembrane region" description="Helical" evidence="9">
    <location>
        <begin position="828"/>
        <end position="845"/>
    </location>
</feature>
<feature type="repeat" description="WD" evidence="7">
    <location>
        <begin position="106"/>
        <end position="139"/>
    </location>
</feature>
<dbReference type="GO" id="GO:0005886">
    <property type="term" value="C:plasma membrane"/>
    <property type="evidence" value="ECO:0007669"/>
    <property type="project" value="TreeGrafter"/>
</dbReference>
<dbReference type="AlphaFoldDB" id="A0A9W7FNX2"/>
<name>A0A9W7FNX2_9STRA</name>
<dbReference type="GO" id="GO:0005216">
    <property type="term" value="F:monoatomic ion channel activity"/>
    <property type="evidence" value="ECO:0007669"/>
    <property type="project" value="InterPro"/>
</dbReference>
<feature type="region of interest" description="Disordered" evidence="8">
    <location>
        <begin position="677"/>
        <end position="711"/>
    </location>
</feature>
<dbReference type="PROSITE" id="PS00678">
    <property type="entry name" value="WD_REPEATS_1"/>
    <property type="match status" value="1"/>
</dbReference>
<dbReference type="InterPro" id="IPR015943">
    <property type="entry name" value="WD40/YVTN_repeat-like_dom_sf"/>
</dbReference>
<evidence type="ECO:0000256" key="8">
    <source>
        <dbReference type="SAM" id="MobiDB-lite"/>
    </source>
</evidence>
<evidence type="ECO:0000256" key="7">
    <source>
        <dbReference type="PROSITE-ProRule" id="PRU00221"/>
    </source>
</evidence>
<dbReference type="OrthoDB" id="4869960at2759"/>
<comment type="caution">
    <text evidence="11">The sequence shown here is derived from an EMBL/GenBank/DDBJ whole genome shotgun (WGS) entry which is preliminary data.</text>
</comment>
<keyword evidence="4" id="KW-0677">Repeat</keyword>
<feature type="transmembrane region" description="Helical" evidence="9">
    <location>
        <begin position="987"/>
        <end position="1013"/>
    </location>
</feature>
<dbReference type="Proteomes" id="UP001165122">
    <property type="component" value="Unassembled WGS sequence"/>
</dbReference>
<feature type="compositionally biased region" description="Polar residues" evidence="8">
    <location>
        <begin position="681"/>
        <end position="690"/>
    </location>
</feature>
<evidence type="ECO:0000313" key="11">
    <source>
        <dbReference type="EMBL" id="GMI15642.1"/>
    </source>
</evidence>
<dbReference type="PROSITE" id="PS50082">
    <property type="entry name" value="WD_REPEATS_2"/>
    <property type="match status" value="3"/>
</dbReference>
<gene>
    <name evidence="11" type="ORF">TrLO_g15185</name>
</gene>
<dbReference type="Pfam" id="PF00520">
    <property type="entry name" value="Ion_trans"/>
    <property type="match status" value="1"/>
</dbReference>
<feature type="transmembrane region" description="Helical" evidence="9">
    <location>
        <begin position="883"/>
        <end position="916"/>
    </location>
</feature>
<dbReference type="PANTHER" id="PTHR10582:SF2">
    <property type="entry name" value="INACTIVE"/>
    <property type="match status" value="1"/>
</dbReference>
<comment type="subcellular location">
    <subcellularLocation>
        <location evidence="1">Membrane</location>
        <topology evidence="1">Multi-pass membrane protein</topology>
    </subcellularLocation>
</comment>
<feature type="domain" description="Ion transport" evidence="10">
    <location>
        <begin position="877"/>
        <end position="1027"/>
    </location>
</feature>
<dbReference type="SMART" id="SM00320">
    <property type="entry name" value="WD40"/>
    <property type="match status" value="5"/>
</dbReference>
<feature type="repeat" description="WD" evidence="7">
    <location>
        <begin position="224"/>
        <end position="265"/>
    </location>
</feature>
<dbReference type="InterPro" id="IPR024862">
    <property type="entry name" value="TRPV"/>
</dbReference>
<dbReference type="InterPro" id="IPR001680">
    <property type="entry name" value="WD40_rpt"/>
</dbReference>
<dbReference type="EMBL" id="BRXW01000235">
    <property type="protein sequence ID" value="GMI15642.1"/>
    <property type="molecule type" value="Genomic_DNA"/>
</dbReference>
<evidence type="ECO:0000256" key="2">
    <source>
        <dbReference type="ARBA" id="ARBA00022574"/>
    </source>
</evidence>
<dbReference type="SUPFAM" id="SSF50978">
    <property type="entry name" value="WD40 repeat-like"/>
    <property type="match status" value="1"/>
</dbReference>
<dbReference type="InterPro" id="IPR036322">
    <property type="entry name" value="WD40_repeat_dom_sf"/>
</dbReference>
<evidence type="ECO:0000256" key="5">
    <source>
        <dbReference type="ARBA" id="ARBA00022989"/>
    </source>
</evidence>
<dbReference type="PANTHER" id="PTHR10582">
    <property type="entry name" value="TRANSIENT RECEPTOR POTENTIAL ION CHANNEL PROTEIN"/>
    <property type="match status" value="1"/>
</dbReference>
<accession>A0A9W7FNX2</accession>
<evidence type="ECO:0000259" key="10">
    <source>
        <dbReference type="Pfam" id="PF00520"/>
    </source>
</evidence>
<evidence type="ECO:0000256" key="6">
    <source>
        <dbReference type="ARBA" id="ARBA00023136"/>
    </source>
</evidence>
<dbReference type="Gene3D" id="2.130.10.10">
    <property type="entry name" value="YVTN repeat-like/Quinoprotein amine dehydrogenase"/>
    <property type="match status" value="2"/>
</dbReference>
<keyword evidence="6 9" id="KW-0472">Membrane</keyword>
<keyword evidence="2 7" id="KW-0853">WD repeat</keyword>
<evidence type="ECO:0000313" key="12">
    <source>
        <dbReference type="Proteomes" id="UP001165122"/>
    </source>
</evidence>